<accession>A0RWL0</accession>
<sequence length="73" mass="8101">MISRSPPVTPRTPRDAKSASRPGPALWMRCNPFPPGKHAVPAEETGPGMVMTECRAEKARRQNRMFSRPGDLE</sequence>
<proteinExistence type="predicted"/>
<dbReference type="EMBL" id="DP000238">
    <property type="protein sequence ID" value="ABK77727.1"/>
    <property type="molecule type" value="Genomic_DNA"/>
</dbReference>
<gene>
    <name evidence="2" type="ordered locus">CENSYa_1098</name>
</gene>
<reference evidence="2 3" key="1">
    <citation type="journal article" date="2006" name="Proc. Natl. Acad. Sci. U.S.A.">
        <title>Genomic analysis of the uncultivated marine crenarchaeote Cenarchaeum symbiosum.</title>
        <authorList>
            <person name="Hallam S.J."/>
            <person name="Konstantinidis K.T."/>
            <person name="Putnam N."/>
            <person name="Schleper C."/>
            <person name="Watanabe Y."/>
            <person name="Sugahara J."/>
            <person name="Preston C."/>
            <person name="de la Torre J."/>
            <person name="Richardson P.M."/>
            <person name="DeLong E.F."/>
        </authorList>
    </citation>
    <scope>NUCLEOTIDE SEQUENCE [LARGE SCALE GENOMIC DNA]</scope>
    <source>
        <strain evidence="3">A</strain>
    </source>
</reference>
<evidence type="ECO:0000256" key="1">
    <source>
        <dbReference type="SAM" id="MobiDB-lite"/>
    </source>
</evidence>
<name>A0RWL0_CENSY</name>
<dbReference type="EnsemblBacteria" id="ABK77727">
    <property type="protein sequence ID" value="ABK77727"/>
    <property type="gene ID" value="CENSYa_1098"/>
</dbReference>
<keyword evidence="3" id="KW-1185">Reference proteome</keyword>
<organism evidence="2 3">
    <name type="scientific">Cenarchaeum symbiosum (strain A)</name>
    <dbReference type="NCBI Taxonomy" id="414004"/>
    <lineage>
        <taxon>Archaea</taxon>
        <taxon>Nitrososphaerota</taxon>
        <taxon>Candidatus Cenarchaeales</taxon>
        <taxon>Candidatus Cenarchaeaceae</taxon>
        <taxon>Candidatus Cenarchaeum</taxon>
    </lineage>
</organism>
<feature type="region of interest" description="Disordered" evidence="1">
    <location>
        <begin position="1"/>
        <end position="25"/>
    </location>
</feature>
<dbReference type="AlphaFoldDB" id="A0RWL0"/>
<dbReference type="Proteomes" id="UP000000758">
    <property type="component" value="Chromosome"/>
</dbReference>
<protein>
    <submittedName>
        <fullName evidence="2">Uncharacterized protein</fullName>
    </submittedName>
</protein>
<dbReference type="HOGENOM" id="CLU_2695554_0_0_2"/>
<dbReference type="STRING" id="414004.CENSYa_1098"/>
<dbReference type="KEGG" id="csy:CENSYa_1098"/>
<evidence type="ECO:0000313" key="3">
    <source>
        <dbReference type="Proteomes" id="UP000000758"/>
    </source>
</evidence>
<evidence type="ECO:0000313" key="2">
    <source>
        <dbReference type="EMBL" id="ABK77727.1"/>
    </source>
</evidence>